<dbReference type="GO" id="GO:0016592">
    <property type="term" value="C:mediator complex"/>
    <property type="evidence" value="ECO:0007669"/>
    <property type="project" value="InterPro"/>
</dbReference>
<dbReference type="Gramene" id="OQU85009">
    <property type="protein sequence ID" value="OQU85009"/>
    <property type="gene ID" value="SORBI_3004G156666"/>
</dbReference>
<sequence length="116" mass="13265">MLARGGAVQGHLPCPRELRRHHPHQFQCLPKWQDVLRQFSMVSMELFNIVEDIKNVSKVFVVYLRNVNAENATIQHIFCVAAKLLILEEQDGGYCHHLSCHSFGTRSSLCDPKVPK</sequence>
<proteinExistence type="predicted"/>
<evidence type="ECO:0000313" key="2">
    <source>
        <dbReference type="Proteomes" id="UP000000768"/>
    </source>
</evidence>
<organism evidence="1 2">
    <name type="scientific">Sorghum bicolor</name>
    <name type="common">Sorghum</name>
    <name type="synonym">Sorghum vulgare</name>
    <dbReference type="NCBI Taxonomy" id="4558"/>
    <lineage>
        <taxon>Eukaryota</taxon>
        <taxon>Viridiplantae</taxon>
        <taxon>Streptophyta</taxon>
        <taxon>Embryophyta</taxon>
        <taxon>Tracheophyta</taxon>
        <taxon>Spermatophyta</taxon>
        <taxon>Magnoliopsida</taxon>
        <taxon>Liliopsida</taxon>
        <taxon>Poales</taxon>
        <taxon>Poaceae</taxon>
        <taxon>PACMAD clade</taxon>
        <taxon>Panicoideae</taxon>
        <taxon>Andropogonodae</taxon>
        <taxon>Andropogoneae</taxon>
        <taxon>Sorghinae</taxon>
        <taxon>Sorghum</taxon>
    </lineage>
</organism>
<accession>A0A1Z5RN61</accession>
<dbReference type="AlphaFoldDB" id="A0A1Z5RN61"/>
<dbReference type="InterPro" id="IPR038795">
    <property type="entry name" value="MED8_plant"/>
</dbReference>
<evidence type="ECO:0000313" key="1">
    <source>
        <dbReference type="EMBL" id="OQU85009.1"/>
    </source>
</evidence>
<name>A0A1Z5RN61_SORBI</name>
<dbReference type="PANTHER" id="PTHR35552:SF1">
    <property type="entry name" value="MEDIATOR OF RNA POLYMERASE II TRANSCRIPTION SUBUNIT 8"/>
    <property type="match status" value="1"/>
</dbReference>
<reference evidence="1 2" key="1">
    <citation type="journal article" date="2009" name="Nature">
        <title>The Sorghum bicolor genome and the diversification of grasses.</title>
        <authorList>
            <person name="Paterson A.H."/>
            <person name="Bowers J.E."/>
            <person name="Bruggmann R."/>
            <person name="Dubchak I."/>
            <person name="Grimwood J."/>
            <person name="Gundlach H."/>
            <person name="Haberer G."/>
            <person name="Hellsten U."/>
            <person name="Mitros T."/>
            <person name="Poliakov A."/>
            <person name="Schmutz J."/>
            <person name="Spannagl M."/>
            <person name="Tang H."/>
            <person name="Wang X."/>
            <person name="Wicker T."/>
            <person name="Bharti A.K."/>
            <person name="Chapman J."/>
            <person name="Feltus F.A."/>
            <person name="Gowik U."/>
            <person name="Grigoriev I.V."/>
            <person name="Lyons E."/>
            <person name="Maher C.A."/>
            <person name="Martis M."/>
            <person name="Narechania A."/>
            <person name="Otillar R.P."/>
            <person name="Penning B.W."/>
            <person name="Salamov A.A."/>
            <person name="Wang Y."/>
            <person name="Zhang L."/>
            <person name="Carpita N.C."/>
            <person name="Freeling M."/>
            <person name="Gingle A.R."/>
            <person name="Hash C.T."/>
            <person name="Keller B."/>
            <person name="Klein P."/>
            <person name="Kresovich S."/>
            <person name="McCann M.C."/>
            <person name="Ming R."/>
            <person name="Peterson D.G."/>
            <person name="Mehboob-ur-Rahman"/>
            <person name="Ware D."/>
            <person name="Westhoff P."/>
            <person name="Mayer K.F."/>
            <person name="Messing J."/>
            <person name="Rokhsar D.S."/>
        </authorList>
    </citation>
    <scope>NUCLEOTIDE SEQUENCE [LARGE SCALE GENOMIC DNA]</scope>
    <source>
        <strain evidence="2">cv. BTx623</strain>
    </source>
</reference>
<dbReference type="EMBL" id="CM000763">
    <property type="protein sequence ID" value="OQU85009.1"/>
    <property type="molecule type" value="Genomic_DNA"/>
</dbReference>
<dbReference type="STRING" id="4558.A0A1Z5RN61"/>
<keyword evidence="2" id="KW-1185">Reference proteome</keyword>
<dbReference type="PANTHER" id="PTHR35552">
    <property type="entry name" value="MEDIATOR OF RNA POLYMERASE II TRANSCRIPTION SUBUNIT 8"/>
    <property type="match status" value="1"/>
</dbReference>
<dbReference type="InParanoid" id="A0A1Z5RN61"/>
<dbReference type="Proteomes" id="UP000000768">
    <property type="component" value="Chromosome 4"/>
</dbReference>
<protein>
    <submittedName>
        <fullName evidence="1">Uncharacterized protein</fullName>
    </submittedName>
</protein>
<reference evidence="2" key="2">
    <citation type="journal article" date="2018" name="Plant J.">
        <title>The Sorghum bicolor reference genome: improved assembly, gene annotations, a transcriptome atlas, and signatures of genome organization.</title>
        <authorList>
            <person name="McCormick R.F."/>
            <person name="Truong S.K."/>
            <person name="Sreedasyam A."/>
            <person name="Jenkins J."/>
            <person name="Shu S."/>
            <person name="Sims D."/>
            <person name="Kennedy M."/>
            <person name="Amirebrahimi M."/>
            <person name="Weers B.D."/>
            <person name="McKinley B."/>
            <person name="Mattison A."/>
            <person name="Morishige D.T."/>
            <person name="Grimwood J."/>
            <person name="Schmutz J."/>
            <person name="Mullet J.E."/>
        </authorList>
    </citation>
    <scope>NUCLEOTIDE SEQUENCE [LARGE SCALE GENOMIC DNA]</scope>
    <source>
        <strain evidence="2">cv. BTx623</strain>
    </source>
</reference>
<gene>
    <name evidence="1" type="ORF">SORBI_3004G156666</name>
</gene>